<feature type="region of interest" description="Disordered" evidence="1">
    <location>
        <begin position="1"/>
        <end position="117"/>
    </location>
</feature>
<reference evidence="3" key="1">
    <citation type="journal article" date="2019" name="Int. J. Syst. Evol. Microbiol.">
        <title>The Global Catalogue of Microorganisms (GCM) 10K type strain sequencing project: providing services to taxonomists for standard genome sequencing and annotation.</title>
        <authorList>
            <consortium name="The Broad Institute Genomics Platform"/>
            <consortium name="The Broad Institute Genome Sequencing Center for Infectious Disease"/>
            <person name="Wu L."/>
            <person name="Ma J."/>
        </authorList>
    </citation>
    <scope>NUCLEOTIDE SEQUENCE [LARGE SCALE GENOMIC DNA]</scope>
    <source>
        <strain evidence="3">JCM 3115</strain>
    </source>
</reference>
<evidence type="ECO:0000313" key="2">
    <source>
        <dbReference type="EMBL" id="GGP78892.1"/>
    </source>
</evidence>
<name>A0ABQ2QH34_9ACTN</name>
<feature type="compositionally biased region" description="Polar residues" evidence="1">
    <location>
        <begin position="51"/>
        <end position="61"/>
    </location>
</feature>
<evidence type="ECO:0000256" key="1">
    <source>
        <dbReference type="SAM" id="MobiDB-lite"/>
    </source>
</evidence>
<organism evidence="2 3">
    <name type="scientific">Streptosporangium pseudovulgare</name>
    <dbReference type="NCBI Taxonomy" id="35765"/>
    <lineage>
        <taxon>Bacteria</taxon>
        <taxon>Bacillati</taxon>
        <taxon>Actinomycetota</taxon>
        <taxon>Actinomycetes</taxon>
        <taxon>Streptosporangiales</taxon>
        <taxon>Streptosporangiaceae</taxon>
        <taxon>Streptosporangium</taxon>
    </lineage>
</organism>
<gene>
    <name evidence="2" type="ORF">GCM10010140_03990</name>
</gene>
<sequence>MSAAEGGKAVAGRVAIRSSPKTPASSLRVTSKSTAGTPNSAAARAPRDSQGMETVTTTASRIETFPETPVPPRPPTRPLTERACRPRPGSSPPPAGERHDPNEPVGPVRCAAAGNGV</sequence>
<dbReference type="EMBL" id="BMQJ01000001">
    <property type="protein sequence ID" value="GGP78892.1"/>
    <property type="molecule type" value="Genomic_DNA"/>
</dbReference>
<evidence type="ECO:0000313" key="3">
    <source>
        <dbReference type="Proteomes" id="UP000611554"/>
    </source>
</evidence>
<proteinExistence type="predicted"/>
<feature type="compositionally biased region" description="Pro residues" evidence="1">
    <location>
        <begin position="68"/>
        <end position="77"/>
    </location>
</feature>
<keyword evidence="3" id="KW-1185">Reference proteome</keyword>
<dbReference type="Proteomes" id="UP000611554">
    <property type="component" value="Unassembled WGS sequence"/>
</dbReference>
<feature type="compositionally biased region" description="Polar residues" evidence="1">
    <location>
        <begin position="19"/>
        <end position="40"/>
    </location>
</feature>
<comment type="caution">
    <text evidence="2">The sequence shown here is derived from an EMBL/GenBank/DDBJ whole genome shotgun (WGS) entry which is preliminary data.</text>
</comment>
<accession>A0ABQ2QH34</accession>
<protein>
    <submittedName>
        <fullName evidence="2">Uncharacterized protein</fullName>
    </submittedName>
</protein>